<keyword evidence="2" id="KW-1185">Reference proteome</keyword>
<accession>A0ACB8T5E7</accession>
<dbReference type="EMBL" id="MU277200">
    <property type="protein sequence ID" value="KAI0063994.1"/>
    <property type="molecule type" value="Genomic_DNA"/>
</dbReference>
<comment type="caution">
    <text evidence="1">The sequence shown here is derived from an EMBL/GenBank/DDBJ whole genome shotgun (WGS) entry which is preliminary data.</text>
</comment>
<reference evidence="1" key="2">
    <citation type="journal article" date="2022" name="New Phytol.">
        <title>Evolutionary transition to the ectomycorrhizal habit in the genomes of a hyperdiverse lineage of mushroom-forming fungi.</title>
        <authorList>
            <person name="Looney B."/>
            <person name="Miyauchi S."/>
            <person name="Morin E."/>
            <person name="Drula E."/>
            <person name="Courty P.E."/>
            <person name="Kohler A."/>
            <person name="Kuo A."/>
            <person name="LaButti K."/>
            <person name="Pangilinan J."/>
            <person name="Lipzen A."/>
            <person name="Riley R."/>
            <person name="Andreopoulos W."/>
            <person name="He G."/>
            <person name="Johnson J."/>
            <person name="Nolan M."/>
            <person name="Tritt A."/>
            <person name="Barry K.W."/>
            <person name="Grigoriev I.V."/>
            <person name="Nagy L.G."/>
            <person name="Hibbett D."/>
            <person name="Henrissat B."/>
            <person name="Matheny P.B."/>
            <person name="Labbe J."/>
            <person name="Martin F.M."/>
        </authorList>
    </citation>
    <scope>NUCLEOTIDE SEQUENCE</scope>
    <source>
        <strain evidence="1">HHB10654</strain>
    </source>
</reference>
<sequence>MATVESNFTSPDILANHALGNNPPTANLHISTHGSDWLWFVFSFMLFVDLAAIAFTILTYALQRPKNLVLHQLAIIILTTSSIAYFSMASDLGSTPIRVEFDRSHTGVLSRNIWYVRYIQWFINFPLALLALLIGTGFPLINSFITIFMADAAVVSLLVGSLVASTYKWGYYVMGCASLFYVYGHLLFSTARQTYPSPTGRSRGAFILSALLLAFVWSLFPLVWAFADGGNVISPTGEVVWYGLVDLLAWPVFSAFILYTHKDFELDAPSETKA</sequence>
<evidence type="ECO:0000313" key="2">
    <source>
        <dbReference type="Proteomes" id="UP000814140"/>
    </source>
</evidence>
<reference evidence="1" key="1">
    <citation type="submission" date="2021-03" db="EMBL/GenBank/DDBJ databases">
        <authorList>
            <consortium name="DOE Joint Genome Institute"/>
            <person name="Ahrendt S."/>
            <person name="Looney B.P."/>
            <person name="Miyauchi S."/>
            <person name="Morin E."/>
            <person name="Drula E."/>
            <person name="Courty P.E."/>
            <person name="Chicoki N."/>
            <person name="Fauchery L."/>
            <person name="Kohler A."/>
            <person name="Kuo A."/>
            <person name="Labutti K."/>
            <person name="Pangilinan J."/>
            <person name="Lipzen A."/>
            <person name="Riley R."/>
            <person name="Andreopoulos W."/>
            <person name="He G."/>
            <person name="Johnson J."/>
            <person name="Barry K.W."/>
            <person name="Grigoriev I.V."/>
            <person name="Nagy L."/>
            <person name="Hibbett D."/>
            <person name="Henrissat B."/>
            <person name="Matheny P.B."/>
            <person name="Labbe J."/>
            <person name="Martin F."/>
        </authorList>
    </citation>
    <scope>NUCLEOTIDE SEQUENCE</scope>
    <source>
        <strain evidence="1">HHB10654</strain>
    </source>
</reference>
<protein>
    <submittedName>
        <fullName evidence="1">Family A G protein-coupled receptor-like protein</fullName>
    </submittedName>
</protein>
<gene>
    <name evidence="1" type="ORF">BV25DRAFT_1869480</name>
</gene>
<organism evidence="1 2">
    <name type="scientific">Artomyces pyxidatus</name>
    <dbReference type="NCBI Taxonomy" id="48021"/>
    <lineage>
        <taxon>Eukaryota</taxon>
        <taxon>Fungi</taxon>
        <taxon>Dikarya</taxon>
        <taxon>Basidiomycota</taxon>
        <taxon>Agaricomycotina</taxon>
        <taxon>Agaricomycetes</taxon>
        <taxon>Russulales</taxon>
        <taxon>Auriscalpiaceae</taxon>
        <taxon>Artomyces</taxon>
    </lineage>
</organism>
<evidence type="ECO:0000313" key="1">
    <source>
        <dbReference type="EMBL" id="KAI0063994.1"/>
    </source>
</evidence>
<dbReference type="Proteomes" id="UP000814140">
    <property type="component" value="Unassembled WGS sequence"/>
</dbReference>
<name>A0ACB8T5E7_9AGAM</name>
<proteinExistence type="predicted"/>